<dbReference type="AlphaFoldDB" id="A0A6J0PCN5"/>
<evidence type="ECO:0000313" key="2">
    <source>
        <dbReference type="Proteomes" id="UP000504607"/>
    </source>
</evidence>
<keyword evidence="2" id="KW-1185">Reference proteome</keyword>
<feature type="domain" description="Replication protein A 70 kDa DNA-binding subunit B/D first OB fold" evidence="1">
    <location>
        <begin position="15"/>
        <end position="108"/>
    </location>
</feature>
<reference evidence="3" key="1">
    <citation type="submission" date="2025-08" db="UniProtKB">
        <authorList>
            <consortium name="RefSeq"/>
        </authorList>
    </citation>
    <scope>IDENTIFICATION</scope>
</reference>
<dbReference type="RefSeq" id="XP_019703196.1">
    <property type="nucleotide sequence ID" value="XM_019847637.1"/>
</dbReference>
<accession>A0A6J0PCN5</accession>
<evidence type="ECO:0000259" key="1">
    <source>
        <dbReference type="Pfam" id="PF02721"/>
    </source>
</evidence>
<dbReference type="SUPFAM" id="SSF50249">
    <property type="entry name" value="Nucleic acid-binding proteins"/>
    <property type="match status" value="1"/>
</dbReference>
<dbReference type="OrthoDB" id="675205at2759"/>
<dbReference type="PANTHER" id="PTHR47165:SF4">
    <property type="entry name" value="OS03G0429900 PROTEIN"/>
    <property type="match status" value="1"/>
</dbReference>
<sequence>MAFKIDFTDQINVDHKTDWRIKVQIIRLWEVPRYVNPVEINKVEMVVMDERKGKIHATIKRQLLSMFKSILKEGVDYVMSNFIVGYNNGKYRTTKHKYMLNFMTKISVLVCAHANIPRDGFVFVPFAEIILAKDETYFV</sequence>
<proteinExistence type="predicted"/>
<dbReference type="CDD" id="cd04480">
    <property type="entry name" value="RPA1_DBD_A_like"/>
    <property type="match status" value="1"/>
</dbReference>
<dbReference type="PANTHER" id="PTHR47165">
    <property type="entry name" value="OS03G0429900 PROTEIN"/>
    <property type="match status" value="1"/>
</dbReference>
<dbReference type="Gene3D" id="2.40.50.140">
    <property type="entry name" value="Nucleic acid-binding proteins"/>
    <property type="match status" value="1"/>
</dbReference>
<dbReference type="Pfam" id="PF02721">
    <property type="entry name" value="DUF223"/>
    <property type="match status" value="1"/>
</dbReference>
<dbReference type="InterPro" id="IPR012340">
    <property type="entry name" value="NA-bd_OB-fold"/>
</dbReference>
<dbReference type="InParanoid" id="A0A6J0PCN5"/>
<dbReference type="Proteomes" id="UP000504607">
    <property type="component" value="Unplaced"/>
</dbReference>
<dbReference type="InterPro" id="IPR003871">
    <property type="entry name" value="RFA1B/D_OB_1st"/>
</dbReference>
<organism evidence="2 3">
    <name type="scientific">Elaeis guineensis var. tenera</name>
    <name type="common">Oil palm</name>
    <dbReference type="NCBI Taxonomy" id="51953"/>
    <lineage>
        <taxon>Eukaryota</taxon>
        <taxon>Viridiplantae</taxon>
        <taxon>Streptophyta</taxon>
        <taxon>Embryophyta</taxon>
        <taxon>Tracheophyta</taxon>
        <taxon>Spermatophyta</taxon>
        <taxon>Magnoliopsida</taxon>
        <taxon>Liliopsida</taxon>
        <taxon>Arecaceae</taxon>
        <taxon>Arecoideae</taxon>
        <taxon>Cocoseae</taxon>
        <taxon>Elaeidinae</taxon>
        <taxon>Elaeis</taxon>
    </lineage>
</organism>
<feature type="non-terminal residue" evidence="3">
    <location>
        <position position="139"/>
    </location>
</feature>
<name>A0A6J0PCN5_ELAGV</name>
<gene>
    <name evidence="3" type="primary">LOC109505227</name>
</gene>
<evidence type="ECO:0000313" key="3">
    <source>
        <dbReference type="RefSeq" id="XP_019703196.1"/>
    </source>
</evidence>
<protein>
    <submittedName>
        <fullName evidence="3">Uncharacterized protein LOC109505227</fullName>
    </submittedName>
</protein>